<gene>
    <name evidence="2" type="ORF">CSSPJE1EN2_LOCUS20573</name>
</gene>
<protein>
    <submittedName>
        <fullName evidence="2">Uncharacterized protein</fullName>
    </submittedName>
</protein>
<organism evidence="2 3">
    <name type="scientific">Sphagnum jensenii</name>
    <dbReference type="NCBI Taxonomy" id="128206"/>
    <lineage>
        <taxon>Eukaryota</taxon>
        <taxon>Viridiplantae</taxon>
        <taxon>Streptophyta</taxon>
        <taxon>Embryophyta</taxon>
        <taxon>Bryophyta</taxon>
        <taxon>Sphagnophytina</taxon>
        <taxon>Sphagnopsida</taxon>
        <taxon>Sphagnales</taxon>
        <taxon>Sphagnaceae</taxon>
        <taxon>Sphagnum</taxon>
    </lineage>
</organism>
<name>A0ABP1BRV6_9BRYO</name>
<keyword evidence="3" id="KW-1185">Reference proteome</keyword>
<feature type="region of interest" description="Disordered" evidence="1">
    <location>
        <begin position="47"/>
        <end position="91"/>
    </location>
</feature>
<dbReference type="EMBL" id="OZ023707">
    <property type="protein sequence ID" value="CAK9878873.1"/>
    <property type="molecule type" value="Genomic_DNA"/>
</dbReference>
<feature type="region of interest" description="Disordered" evidence="1">
    <location>
        <begin position="119"/>
        <end position="163"/>
    </location>
</feature>
<evidence type="ECO:0000313" key="3">
    <source>
        <dbReference type="Proteomes" id="UP001497522"/>
    </source>
</evidence>
<sequence length="163" mass="18303">MIVQKYGNVDADDIRVKLDAIKQEPRERVQKYFERLDRLFQRGRITDAEQRRRRRQPMEFQLAGDGPSAGVTKEGTVTNREHSKADSGAEVCNNEGWMERASEGSGVGNVSLTWCEDGIDQQKCAPESESESDSGEEDDEGTQLEGQVESESEFGDTELEKLV</sequence>
<proteinExistence type="predicted"/>
<evidence type="ECO:0000313" key="2">
    <source>
        <dbReference type="EMBL" id="CAK9878873.1"/>
    </source>
</evidence>
<reference evidence="2" key="1">
    <citation type="submission" date="2024-03" db="EMBL/GenBank/DDBJ databases">
        <authorList>
            <consortium name="ELIXIR-Norway"/>
            <consortium name="Elixir Norway"/>
        </authorList>
    </citation>
    <scope>NUCLEOTIDE SEQUENCE</scope>
</reference>
<accession>A0ABP1BRV6</accession>
<evidence type="ECO:0000256" key="1">
    <source>
        <dbReference type="SAM" id="MobiDB-lite"/>
    </source>
</evidence>
<feature type="compositionally biased region" description="Acidic residues" evidence="1">
    <location>
        <begin position="128"/>
        <end position="157"/>
    </location>
</feature>
<dbReference type="Proteomes" id="UP001497522">
    <property type="component" value="Chromosome 6"/>
</dbReference>